<dbReference type="InterPro" id="IPR032508">
    <property type="entry name" value="FecR_C"/>
</dbReference>
<dbReference type="InterPro" id="IPR006860">
    <property type="entry name" value="FecR"/>
</dbReference>
<sequence>MKDYTNYTVEDLLTDDRFVSYCLRNNESNIRYWERILNSNPQLAERVREAKSLVLLMSVKVDDEQKRVELGRLKEAMEVRWLPRPVLRWLAIAASLVLVGSACLFLMRNRTVDRAIAFALEQAKPAPMMQTALGERRHITLPDGSTVLLNGASRLSAVNGFNDTHRVVWLEGDAYFDVSKDADKPFIVRTATTVTTALGTTFRVRNYPNEQEPRIMLTSGKVQVDHVVRGKSFATTVLLPGQTAIIDGQHLLRSSFAPDEMETWLNSRLIFRGADFSEIKDKLYDMYGVLVVADKDLANTVAFTGQFANRQLHEVLDAIAFSNHVRFAVDGNTIQMIPLAK</sequence>
<keyword evidence="1" id="KW-0472">Membrane</keyword>
<accession>A0ABV7JPB5</accession>
<dbReference type="Pfam" id="PF04773">
    <property type="entry name" value="FecR"/>
    <property type="match status" value="1"/>
</dbReference>
<dbReference type="EMBL" id="JBHRTA010000038">
    <property type="protein sequence ID" value="MFC3198937.1"/>
    <property type="molecule type" value="Genomic_DNA"/>
</dbReference>
<feature type="domain" description="FecR protein" evidence="2">
    <location>
        <begin position="130"/>
        <end position="222"/>
    </location>
</feature>
<dbReference type="Proteomes" id="UP001595526">
    <property type="component" value="Unassembled WGS sequence"/>
</dbReference>
<dbReference type="Gene3D" id="3.55.50.30">
    <property type="match status" value="1"/>
</dbReference>
<feature type="transmembrane region" description="Helical" evidence="1">
    <location>
        <begin position="86"/>
        <end position="107"/>
    </location>
</feature>
<keyword evidence="5" id="KW-1185">Reference proteome</keyword>
<reference evidence="5" key="1">
    <citation type="journal article" date="2019" name="Int. J. Syst. Evol. Microbiol.">
        <title>The Global Catalogue of Microorganisms (GCM) 10K type strain sequencing project: providing services to taxonomists for standard genome sequencing and annotation.</title>
        <authorList>
            <consortium name="The Broad Institute Genomics Platform"/>
            <consortium name="The Broad Institute Genome Sequencing Center for Infectious Disease"/>
            <person name="Wu L."/>
            <person name="Ma J."/>
        </authorList>
    </citation>
    <scope>NUCLEOTIDE SEQUENCE [LARGE SCALE GENOMIC DNA]</scope>
    <source>
        <strain evidence="5">KCTC 52416</strain>
    </source>
</reference>
<keyword evidence="1" id="KW-0812">Transmembrane</keyword>
<dbReference type="PIRSF" id="PIRSF018266">
    <property type="entry name" value="FecR"/>
    <property type="match status" value="1"/>
</dbReference>
<protein>
    <submittedName>
        <fullName evidence="4">FecR family protein</fullName>
    </submittedName>
</protein>
<dbReference type="PANTHER" id="PTHR30273">
    <property type="entry name" value="PERIPLASMIC SIGNAL SENSOR AND SIGMA FACTOR ACTIVATOR FECR-RELATED"/>
    <property type="match status" value="1"/>
</dbReference>
<name>A0ABV7JPB5_9SPHI</name>
<evidence type="ECO:0000313" key="4">
    <source>
        <dbReference type="EMBL" id="MFC3198937.1"/>
    </source>
</evidence>
<gene>
    <name evidence="4" type="ORF">ACFOET_15040</name>
</gene>
<dbReference type="RefSeq" id="WP_379024076.1">
    <property type="nucleotide sequence ID" value="NZ_JBHRTA010000038.1"/>
</dbReference>
<evidence type="ECO:0000259" key="2">
    <source>
        <dbReference type="Pfam" id="PF04773"/>
    </source>
</evidence>
<evidence type="ECO:0000313" key="5">
    <source>
        <dbReference type="Proteomes" id="UP001595526"/>
    </source>
</evidence>
<dbReference type="Pfam" id="PF16344">
    <property type="entry name" value="FecR_C"/>
    <property type="match status" value="1"/>
</dbReference>
<dbReference type="Gene3D" id="2.60.120.1440">
    <property type="match status" value="1"/>
</dbReference>
<dbReference type="PANTHER" id="PTHR30273:SF2">
    <property type="entry name" value="PROTEIN FECR"/>
    <property type="match status" value="1"/>
</dbReference>
<dbReference type="InterPro" id="IPR012373">
    <property type="entry name" value="Ferrdict_sens_TM"/>
</dbReference>
<proteinExistence type="predicted"/>
<comment type="caution">
    <text evidence="4">The sequence shown here is derived from an EMBL/GenBank/DDBJ whole genome shotgun (WGS) entry which is preliminary data.</text>
</comment>
<evidence type="ECO:0000256" key="1">
    <source>
        <dbReference type="SAM" id="Phobius"/>
    </source>
</evidence>
<evidence type="ECO:0000259" key="3">
    <source>
        <dbReference type="Pfam" id="PF16344"/>
    </source>
</evidence>
<keyword evidence="1" id="KW-1133">Transmembrane helix</keyword>
<feature type="domain" description="Protein FecR C-terminal" evidence="3">
    <location>
        <begin position="268"/>
        <end position="334"/>
    </location>
</feature>
<organism evidence="4 5">
    <name type="scientific">Parapedobacter deserti</name>
    <dbReference type="NCBI Taxonomy" id="1912957"/>
    <lineage>
        <taxon>Bacteria</taxon>
        <taxon>Pseudomonadati</taxon>
        <taxon>Bacteroidota</taxon>
        <taxon>Sphingobacteriia</taxon>
        <taxon>Sphingobacteriales</taxon>
        <taxon>Sphingobacteriaceae</taxon>
        <taxon>Parapedobacter</taxon>
    </lineage>
</organism>